<evidence type="ECO:0000313" key="9">
    <source>
        <dbReference type="Proteomes" id="UP000007519"/>
    </source>
</evidence>
<sequence>MNVNAEELLSRIAAEDRQAFQQFYQLFAEKVFNTALSYTQNLQDAEEVTQDVFLSIHQAAANFKAKAAVNTWVYRITVNKSINFLKKKKRWALFHLNYTQKEQTDFEHPALILENKENAKLLFQFIASLANKQKTAFILSFVEDLPRQEVADIMGLSLKAVESLLQRAKKNLRAKLEKSYPNRRI</sequence>
<dbReference type="InterPro" id="IPR039425">
    <property type="entry name" value="RNA_pol_sigma-70-like"/>
</dbReference>
<dbReference type="InterPro" id="IPR013324">
    <property type="entry name" value="RNA_pol_sigma_r3/r4-like"/>
</dbReference>
<dbReference type="InterPro" id="IPR007627">
    <property type="entry name" value="RNA_pol_sigma70_r2"/>
</dbReference>
<dbReference type="PANTHER" id="PTHR43133:SF8">
    <property type="entry name" value="RNA POLYMERASE SIGMA FACTOR HI_1459-RELATED"/>
    <property type="match status" value="1"/>
</dbReference>
<dbReference type="GO" id="GO:0006352">
    <property type="term" value="P:DNA-templated transcription initiation"/>
    <property type="evidence" value="ECO:0007669"/>
    <property type="project" value="InterPro"/>
</dbReference>
<proteinExistence type="inferred from homology"/>
<dbReference type="OrthoDB" id="9780326at2"/>
<accession>H6KZZ8</accession>
<comment type="similarity">
    <text evidence="1">Belongs to the sigma-70 factor family. ECF subfamily.</text>
</comment>
<protein>
    <submittedName>
        <fullName evidence="8">RNA polymerase, sigma-24 subunit, ecf subfamily protein</fullName>
    </submittedName>
</protein>
<evidence type="ECO:0000256" key="4">
    <source>
        <dbReference type="ARBA" id="ARBA00023125"/>
    </source>
</evidence>
<keyword evidence="9" id="KW-1185">Reference proteome</keyword>
<evidence type="ECO:0000256" key="2">
    <source>
        <dbReference type="ARBA" id="ARBA00023015"/>
    </source>
</evidence>
<organism evidence="8 9">
    <name type="scientific">Saprospira grandis (strain Lewin)</name>
    <dbReference type="NCBI Taxonomy" id="984262"/>
    <lineage>
        <taxon>Bacteria</taxon>
        <taxon>Pseudomonadati</taxon>
        <taxon>Bacteroidota</taxon>
        <taxon>Saprospiria</taxon>
        <taxon>Saprospirales</taxon>
        <taxon>Saprospiraceae</taxon>
        <taxon>Saprospira</taxon>
    </lineage>
</organism>
<dbReference type="CDD" id="cd06171">
    <property type="entry name" value="Sigma70_r4"/>
    <property type="match status" value="1"/>
</dbReference>
<dbReference type="SUPFAM" id="SSF88659">
    <property type="entry name" value="Sigma3 and sigma4 domains of RNA polymerase sigma factors"/>
    <property type="match status" value="1"/>
</dbReference>
<gene>
    <name evidence="8" type="primary">rpoE</name>
    <name evidence="8" type="ordered locus">SGRA_3277</name>
</gene>
<keyword evidence="4" id="KW-0238">DNA-binding</keyword>
<dbReference type="InterPro" id="IPR036388">
    <property type="entry name" value="WH-like_DNA-bd_sf"/>
</dbReference>
<feature type="domain" description="RNA polymerase sigma factor 70 region 4 type 2" evidence="7">
    <location>
        <begin position="124"/>
        <end position="172"/>
    </location>
</feature>
<dbReference type="AlphaFoldDB" id="H6KZZ8"/>
<dbReference type="SUPFAM" id="SSF88946">
    <property type="entry name" value="Sigma2 domain of RNA polymerase sigma factors"/>
    <property type="match status" value="1"/>
</dbReference>
<feature type="domain" description="RNA polymerase sigma-70 region 2" evidence="6">
    <location>
        <begin position="24"/>
        <end position="90"/>
    </location>
</feature>
<dbReference type="HOGENOM" id="CLU_047691_3_1_10"/>
<evidence type="ECO:0000259" key="7">
    <source>
        <dbReference type="Pfam" id="PF08281"/>
    </source>
</evidence>
<evidence type="ECO:0000256" key="1">
    <source>
        <dbReference type="ARBA" id="ARBA00010641"/>
    </source>
</evidence>
<evidence type="ECO:0000259" key="6">
    <source>
        <dbReference type="Pfam" id="PF04542"/>
    </source>
</evidence>
<dbReference type="InterPro" id="IPR013325">
    <property type="entry name" value="RNA_pol_sigma_r2"/>
</dbReference>
<dbReference type="Pfam" id="PF04542">
    <property type="entry name" value="Sigma70_r2"/>
    <property type="match status" value="1"/>
</dbReference>
<keyword evidence="3" id="KW-0731">Sigma factor</keyword>
<dbReference type="Pfam" id="PF08281">
    <property type="entry name" value="Sigma70_r4_2"/>
    <property type="match status" value="1"/>
</dbReference>
<dbReference type="Gene3D" id="1.10.1740.10">
    <property type="match status" value="1"/>
</dbReference>
<dbReference type="Gene3D" id="1.10.10.10">
    <property type="entry name" value="Winged helix-like DNA-binding domain superfamily/Winged helix DNA-binding domain"/>
    <property type="match status" value="1"/>
</dbReference>
<dbReference type="GO" id="GO:0016987">
    <property type="term" value="F:sigma factor activity"/>
    <property type="evidence" value="ECO:0007669"/>
    <property type="project" value="UniProtKB-KW"/>
</dbReference>
<dbReference type="Proteomes" id="UP000007519">
    <property type="component" value="Chromosome"/>
</dbReference>
<reference evidence="8 9" key="1">
    <citation type="journal article" date="2012" name="Stand. Genomic Sci.">
        <title>Complete genome sequencing and analysis of Saprospira grandis str. Lewin, a predatory marine bacterium.</title>
        <authorList>
            <person name="Saw J.H."/>
            <person name="Yuryev A."/>
            <person name="Kanbe M."/>
            <person name="Hou S."/>
            <person name="Young A.G."/>
            <person name="Aizawa S."/>
            <person name="Alam M."/>
        </authorList>
    </citation>
    <scope>NUCLEOTIDE SEQUENCE [LARGE SCALE GENOMIC DNA]</scope>
    <source>
        <strain evidence="8 9">Lewin</strain>
    </source>
</reference>
<dbReference type="GO" id="GO:0003677">
    <property type="term" value="F:DNA binding"/>
    <property type="evidence" value="ECO:0007669"/>
    <property type="project" value="UniProtKB-KW"/>
</dbReference>
<dbReference type="InterPro" id="IPR014284">
    <property type="entry name" value="RNA_pol_sigma-70_dom"/>
</dbReference>
<dbReference type="RefSeq" id="WP_015693600.1">
    <property type="nucleotide sequence ID" value="NC_016940.1"/>
</dbReference>
<keyword evidence="5" id="KW-0804">Transcription</keyword>
<dbReference type="eggNOG" id="COG1595">
    <property type="taxonomic scope" value="Bacteria"/>
</dbReference>
<evidence type="ECO:0000256" key="3">
    <source>
        <dbReference type="ARBA" id="ARBA00023082"/>
    </source>
</evidence>
<keyword evidence="2" id="KW-0805">Transcription regulation</keyword>
<dbReference type="InterPro" id="IPR013249">
    <property type="entry name" value="RNA_pol_sigma70_r4_t2"/>
</dbReference>
<dbReference type="STRING" id="984262.SGRA_3277"/>
<evidence type="ECO:0000256" key="5">
    <source>
        <dbReference type="ARBA" id="ARBA00023163"/>
    </source>
</evidence>
<evidence type="ECO:0000313" key="8">
    <source>
        <dbReference type="EMBL" id="AFC26005.1"/>
    </source>
</evidence>
<name>H6KZZ8_SAPGL</name>
<dbReference type="PANTHER" id="PTHR43133">
    <property type="entry name" value="RNA POLYMERASE ECF-TYPE SIGMA FACTO"/>
    <property type="match status" value="1"/>
</dbReference>
<dbReference type="EMBL" id="CP002831">
    <property type="protein sequence ID" value="AFC26005.1"/>
    <property type="molecule type" value="Genomic_DNA"/>
</dbReference>
<dbReference type="KEGG" id="sgn:SGRA_3277"/>
<dbReference type="NCBIfam" id="TIGR02937">
    <property type="entry name" value="sigma70-ECF"/>
    <property type="match status" value="1"/>
</dbReference>